<evidence type="ECO:0000256" key="1">
    <source>
        <dbReference type="ARBA" id="ARBA00022723"/>
    </source>
</evidence>
<keyword evidence="8" id="KW-1185">Reference proteome</keyword>
<dbReference type="SUPFAM" id="SSF57667">
    <property type="entry name" value="beta-beta-alpha zinc fingers"/>
    <property type="match status" value="1"/>
</dbReference>
<dbReference type="Pfam" id="PF00096">
    <property type="entry name" value="zf-C2H2"/>
    <property type="match status" value="1"/>
</dbReference>
<feature type="domain" description="C2H2-type" evidence="6">
    <location>
        <begin position="108"/>
        <end position="131"/>
    </location>
</feature>
<comment type="caution">
    <text evidence="7">The sequence shown here is derived from an EMBL/GenBank/DDBJ whole genome shotgun (WGS) entry which is preliminary data.</text>
</comment>
<sequence length="210" mass="24104">NAGFHTGEKDKSWKEFHTGEISGNLHSLHPGDKAIEDSHTGSCHPQDYMIQTGKSSVYAMEYDTESAGFTRKKREQDNDGSIAIPLKNLKLYNNLTEVPESSVVLEDYPCNHCKRIFPTLACMEYHTQVVHKFFCDVCNARIEGEENVESHGLKHKNSKLFQCPLCYKMFNSSKGLRHHNSKLLQCKVCNRRIKKGDRTRHMRIHLKPTI</sequence>
<gene>
    <name evidence="7" type="ORF">OFUS_LOCUS3532</name>
</gene>
<evidence type="ECO:0000256" key="5">
    <source>
        <dbReference type="PROSITE-ProRule" id="PRU00042"/>
    </source>
</evidence>
<dbReference type="Gene3D" id="3.30.160.60">
    <property type="entry name" value="Classic Zinc Finger"/>
    <property type="match status" value="1"/>
</dbReference>
<dbReference type="EMBL" id="CAIIXF020000002">
    <property type="protein sequence ID" value="CAH1776352.1"/>
    <property type="molecule type" value="Genomic_DNA"/>
</dbReference>
<reference evidence="7" key="1">
    <citation type="submission" date="2022-03" db="EMBL/GenBank/DDBJ databases">
        <authorList>
            <person name="Martin C."/>
        </authorList>
    </citation>
    <scope>NUCLEOTIDE SEQUENCE</scope>
</reference>
<keyword evidence="2" id="KW-0677">Repeat</keyword>
<dbReference type="SMART" id="SM00355">
    <property type="entry name" value="ZnF_C2H2"/>
    <property type="match status" value="4"/>
</dbReference>
<evidence type="ECO:0000256" key="3">
    <source>
        <dbReference type="ARBA" id="ARBA00022771"/>
    </source>
</evidence>
<keyword evidence="3 5" id="KW-0863">Zinc-finger</keyword>
<evidence type="ECO:0000256" key="4">
    <source>
        <dbReference type="ARBA" id="ARBA00022833"/>
    </source>
</evidence>
<organism evidence="7 8">
    <name type="scientific">Owenia fusiformis</name>
    <name type="common">Polychaete worm</name>
    <dbReference type="NCBI Taxonomy" id="6347"/>
    <lineage>
        <taxon>Eukaryota</taxon>
        <taxon>Metazoa</taxon>
        <taxon>Spiralia</taxon>
        <taxon>Lophotrochozoa</taxon>
        <taxon>Annelida</taxon>
        <taxon>Polychaeta</taxon>
        <taxon>Sedentaria</taxon>
        <taxon>Canalipalpata</taxon>
        <taxon>Sabellida</taxon>
        <taxon>Oweniida</taxon>
        <taxon>Oweniidae</taxon>
        <taxon>Owenia</taxon>
    </lineage>
</organism>
<dbReference type="PROSITE" id="PS00028">
    <property type="entry name" value="ZINC_FINGER_C2H2_1"/>
    <property type="match status" value="1"/>
</dbReference>
<evidence type="ECO:0000256" key="2">
    <source>
        <dbReference type="ARBA" id="ARBA00022737"/>
    </source>
</evidence>
<dbReference type="AlphaFoldDB" id="A0A8S4N6A5"/>
<protein>
    <recommendedName>
        <fullName evidence="6">C2H2-type domain-containing protein</fullName>
    </recommendedName>
</protein>
<dbReference type="GO" id="GO:0008270">
    <property type="term" value="F:zinc ion binding"/>
    <property type="evidence" value="ECO:0007669"/>
    <property type="project" value="UniProtKB-KW"/>
</dbReference>
<dbReference type="PANTHER" id="PTHR24379:SF121">
    <property type="entry name" value="C2H2-TYPE DOMAIN-CONTAINING PROTEIN"/>
    <property type="match status" value="1"/>
</dbReference>
<keyword evidence="1" id="KW-0479">Metal-binding</keyword>
<dbReference type="PANTHER" id="PTHR24379">
    <property type="entry name" value="KRAB AND ZINC FINGER DOMAIN-CONTAINING"/>
    <property type="match status" value="1"/>
</dbReference>
<name>A0A8S4N6A5_OWEFU</name>
<proteinExistence type="predicted"/>
<feature type="non-terminal residue" evidence="7">
    <location>
        <position position="1"/>
    </location>
</feature>
<dbReference type="PROSITE" id="PS50157">
    <property type="entry name" value="ZINC_FINGER_C2H2_2"/>
    <property type="match status" value="1"/>
</dbReference>
<evidence type="ECO:0000313" key="8">
    <source>
        <dbReference type="Proteomes" id="UP000749559"/>
    </source>
</evidence>
<dbReference type="InterPro" id="IPR013087">
    <property type="entry name" value="Znf_C2H2_type"/>
</dbReference>
<evidence type="ECO:0000259" key="6">
    <source>
        <dbReference type="PROSITE" id="PS50157"/>
    </source>
</evidence>
<dbReference type="InterPro" id="IPR036236">
    <property type="entry name" value="Znf_C2H2_sf"/>
</dbReference>
<keyword evidence="4" id="KW-0862">Zinc</keyword>
<accession>A0A8S4N6A5</accession>
<dbReference type="OrthoDB" id="654211at2759"/>
<dbReference type="Proteomes" id="UP000749559">
    <property type="component" value="Unassembled WGS sequence"/>
</dbReference>
<evidence type="ECO:0000313" key="7">
    <source>
        <dbReference type="EMBL" id="CAH1776352.1"/>
    </source>
</evidence>